<organism evidence="1 2">
    <name type="scientific">Testicularia cyperi</name>
    <dbReference type="NCBI Taxonomy" id="1882483"/>
    <lineage>
        <taxon>Eukaryota</taxon>
        <taxon>Fungi</taxon>
        <taxon>Dikarya</taxon>
        <taxon>Basidiomycota</taxon>
        <taxon>Ustilaginomycotina</taxon>
        <taxon>Ustilaginomycetes</taxon>
        <taxon>Ustilaginales</taxon>
        <taxon>Anthracoideaceae</taxon>
        <taxon>Testicularia</taxon>
    </lineage>
</organism>
<evidence type="ECO:0000313" key="1">
    <source>
        <dbReference type="EMBL" id="PWY97707.1"/>
    </source>
</evidence>
<keyword evidence="2" id="KW-1185">Reference proteome</keyword>
<protein>
    <submittedName>
        <fullName evidence="1">Uncharacterized protein</fullName>
    </submittedName>
</protein>
<dbReference type="EMBL" id="KZ819203">
    <property type="protein sequence ID" value="PWY97707.1"/>
    <property type="molecule type" value="Genomic_DNA"/>
</dbReference>
<dbReference type="AlphaFoldDB" id="A0A317XIP4"/>
<accession>A0A317XIP4</accession>
<gene>
    <name evidence="1" type="ORF">BCV70DRAFT_47720</name>
</gene>
<evidence type="ECO:0000313" key="2">
    <source>
        <dbReference type="Proteomes" id="UP000246740"/>
    </source>
</evidence>
<sequence>MQRGGATVAAAALCWIPGGRPKTKNYSRWGRFCDSERDKVNGRFDWRDYCAVSYSIVGNLAGLTVSCSVRWADVNLSLDGPRSVHGDTQNCGRTARDSTVTCAVPHDAGHGWCGAA</sequence>
<dbReference type="Proteomes" id="UP000246740">
    <property type="component" value="Unassembled WGS sequence"/>
</dbReference>
<reference evidence="1 2" key="1">
    <citation type="journal article" date="2018" name="Mol. Biol. Evol.">
        <title>Broad Genomic Sampling Reveals a Smut Pathogenic Ancestry of the Fungal Clade Ustilaginomycotina.</title>
        <authorList>
            <person name="Kijpornyongpan T."/>
            <person name="Mondo S.J."/>
            <person name="Barry K."/>
            <person name="Sandor L."/>
            <person name="Lee J."/>
            <person name="Lipzen A."/>
            <person name="Pangilinan J."/>
            <person name="LaButti K."/>
            <person name="Hainaut M."/>
            <person name="Henrissat B."/>
            <person name="Grigoriev I.V."/>
            <person name="Spatafora J.W."/>
            <person name="Aime M.C."/>
        </authorList>
    </citation>
    <scope>NUCLEOTIDE SEQUENCE [LARGE SCALE GENOMIC DNA]</scope>
    <source>
        <strain evidence="1 2">MCA 3645</strain>
    </source>
</reference>
<name>A0A317XIP4_9BASI</name>
<dbReference type="InParanoid" id="A0A317XIP4"/>
<proteinExistence type="predicted"/>